<protein>
    <submittedName>
        <fullName evidence="1">Uncharacterized protein</fullName>
    </submittedName>
</protein>
<sequence>MSKRAAHDHQEAQRRRRKLSLRLQRQAIQGGLAQPSRHHDLEDKQ</sequence>
<organism evidence="1 2">
    <name type="scientific">Halomonas shengliensis</name>
    <dbReference type="NCBI Taxonomy" id="419597"/>
    <lineage>
        <taxon>Bacteria</taxon>
        <taxon>Pseudomonadati</taxon>
        <taxon>Pseudomonadota</taxon>
        <taxon>Gammaproteobacteria</taxon>
        <taxon>Oceanospirillales</taxon>
        <taxon>Halomonadaceae</taxon>
        <taxon>Halomonas</taxon>
    </lineage>
</organism>
<evidence type="ECO:0000313" key="2">
    <source>
        <dbReference type="Proteomes" id="UP000199075"/>
    </source>
</evidence>
<dbReference type="Proteomes" id="UP000199075">
    <property type="component" value="Unassembled WGS sequence"/>
</dbReference>
<reference evidence="2" key="1">
    <citation type="submission" date="2016-10" db="EMBL/GenBank/DDBJ databases">
        <authorList>
            <person name="Varghese N."/>
            <person name="Submissions S."/>
        </authorList>
    </citation>
    <scope>NUCLEOTIDE SEQUENCE [LARGE SCALE GENOMIC DNA]</scope>
    <source>
        <strain evidence="2">CGMCC 1.6444</strain>
    </source>
</reference>
<name>A0A1H0IDY0_9GAMM</name>
<proteinExistence type="predicted"/>
<evidence type="ECO:0000313" key="1">
    <source>
        <dbReference type="EMBL" id="SDO29565.1"/>
    </source>
</evidence>
<dbReference type="EMBL" id="FNIV01000005">
    <property type="protein sequence ID" value="SDO29565.1"/>
    <property type="molecule type" value="Genomic_DNA"/>
</dbReference>
<gene>
    <name evidence="1" type="ORF">SAMN04487957_10582</name>
</gene>
<dbReference type="AlphaFoldDB" id="A0A1H0IDY0"/>
<keyword evidence="2" id="KW-1185">Reference proteome</keyword>
<accession>A0A1H0IDY0</accession>
<dbReference type="RefSeq" id="WP_176760262.1">
    <property type="nucleotide sequence ID" value="NZ_FNIV01000005.1"/>
</dbReference>